<keyword evidence="2" id="KW-1133">Transmembrane helix</keyword>
<keyword evidence="3" id="KW-0966">Cell projection</keyword>
<keyword evidence="3" id="KW-0282">Flagellum</keyword>
<evidence type="ECO:0000256" key="1">
    <source>
        <dbReference type="SAM" id="MobiDB-lite"/>
    </source>
</evidence>
<dbReference type="AlphaFoldDB" id="A0A8D8R780"/>
<keyword evidence="2" id="KW-0472">Membrane</keyword>
<reference evidence="3" key="1">
    <citation type="submission" date="2021-05" db="EMBL/GenBank/DDBJ databases">
        <authorList>
            <person name="Alioto T."/>
            <person name="Alioto T."/>
            <person name="Gomez Garrido J."/>
        </authorList>
    </citation>
    <scope>NUCLEOTIDE SEQUENCE</scope>
</reference>
<feature type="region of interest" description="Disordered" evidence="1">
    <location>
        <begin position="179"/>
        <end position="219"/>
    </location>
</feature>
<dbReference type="EMBL" id="HBUF01129437">
    <property type="protein sequence ID" value="CAG6643859.1"/>
    <property type="molecule type" value="Transcribed_RNA"/>
</dbReference>
<name>A0A8D8R780_9HEMI</name>
<keyword evidence="3" id="KW-0969">Cilium</keyword>
<evidence type="ECO:0000256" key="2">
    <source>
        <dbReference type="SAM" id="Phobius"/>
    </source>
</evidence>
<keyword evidence="2" id="KW-0812">Transmembrane</keyword>
<sequence>MNELFKKNKEIRDLQDGLAQKSEEIEKHEEEKLNELFKKNKEILDLQDGLDKKSVEMQKLNEEIANKIKESLRLEDGLKSEEIQKLQEEITSKAKENQVLQDGLAQKSEEIEKHEEEKLNELFKKNKEILDLQDGLDKKSVEIQKLDEEITKKIKENRNLEDGLTQKSEEVQKLQEEITSKAKENEDLQDGLVQKSKELEEKHSELDKKNKEIRDLQDGLAQKSEEMQILKEEKENKIKECCHFEEALAQKSEVIQNLEEKIQTVNMVLQNKNKDMEDLEKELLEKSEEITQRLNKMLEDEREARSLEKQETVKSYEKKLQLLKDKMMEIANEEVDKRGKLIEKSHKEKILKQDKEIKDLNQQLWELGEKLLKEKDVNRQLLLSSKSERGLKERCSSLRTIQDSPTTLHMMRTNSTGNLRQSVASSSQGEEVTYTQTQRSIRRTTLMPAPAPSRGRKFSLSSNSGRVFPQETEDEVGEVFDSTFLDMTGTSANDTFHAADEALRRISILQSRNSLCPPHLQSSYPGETQTMNPRLPKEDEIRKGLPVVSNDLELLLPKKKDKGQTTYQKPGPPTPTKRGPRYSLKVFQYFLLASVFLIVSFPLTIISSTIAFFKRLLFFSR</sequence>
<feature type="transmembrane region" description="Helical" evidence="2">
    <location>
        <begin position="586"/>
        <end position="613"/>
    </location>
</feature>
<accession>A0A8D8R780</accession>
<organism evidence="3">
    <name type="scientific">Cacopsylla melanoneura</name>
    <dbReference type="NCBI Taxonomy" id="428564"/>
    <lineage>
        <taxon>Eukaryota</taxon>
        <taxon>Metazoa</taxon>
        <taxon>Ecdysozoa</taxon>
        <taxon>Arthropoda</taxon>
        <taxon>Hexapoda</taxon>
        <taxon>Insecta</taxon>
        <taxon>Pterygota</taxon>
        <taxon>Neoptera</taxon>
        <taxon>Paraneoptera</taxon>
        <taxon>Hemiptera</taxon>
        <taxon>Sternorrhyncha</taxon>
        <taxon>Psylloidea</taxon>
        <taxon>Psyllidae</taxon>
        <taxon>Psyllinae</taxon>
        <taxon>Cacopsylla</taxon>
    </lineage>
</organism>
<proteinExistence type="predicted"/>
<feature type="compositionally biased region" description="Basic and acidic residues" evidence="1">
    <location>
        <begin position="195"/>
        <end position="219"/>
    </location>
</feature>
<feature type="region of interest" description="Disordered" evidence="1">
    <location>
        <begin position="447"/>
        <end position="473"/>
    </location>
</feature>
<feature type="region of interest" description="Disordered" evidence="1">
    <location>
        <begin position="559"/>
        <end position="579"/>
    </location>
</feature>
<evidence type="ECO:0000313" key="3">
    <source>
        <dbReference type="EMBL" id="CAG6643859.1"/>
    </source>
</evidence>
<protein>
    <submittedName>
        <fullName evidence="3">Flagellar attachment zone protein 1</fullName>
    </submittedName>
</protein>